<dbReference type="PANTHER" id="PTHR40101">
    <property type="entry name" value="CONSERVED PROTEIN"/>
    <property type="match status" value="1"/>
</dbReference>
<dbReference type="EMBL" id="PNIL01000062">
    <property type="protein sequence ID" value="PMP66853.1"/>
    <property type="molecule type" value="Genomic_DNA"/>
</dbReference>
<sequence length="167" mass="18352">MIKIYPEQDFEVVLDIATKMCVAARTAPKANGLDSIVTAIVYGEELDKIREEMVRFGTERNLQYFIRDAKNIEGKVVVIIGSKPKEKAHGFEDGESEETVLKESSAIDLGIAIGSAVSLGKDLCIDNRIMYSIGRAAINLKILGEDVIIAYGIPLSISGKNPFFDRK</sequence>
<reference evidence="2 3" key="1">
    <citation type="submission" date="2018-01" db="EMBL/GenBank/DDBJ databases">
        <title>Metagenomic assembled genomes from two thermal pools in the Uzon Caldera, Kamchatka, Russia.</title>
        <authorList>
            <person name="Wilkins L."/>
            <person name="Ettinger C."/>
        </authorList>
    </citation>
    <scope>NUCLEOTIDE SEQUENCE [LARGE SCALE GENOMIC DNA]</scope>
    <source>
        <strain evidence="2">ZAV-07</strain>
    </source>
</reference>
<protein>
    <recommendedName>
        <fullName evidence="1">DUF2148 domain-containing protein</fullName>
    </recommendedName>
</protein>
<evidence type="ECO:0000259" key="1">
    <source>
        <dbReference type="Pfam" id="PF09918"/>
    </source>
</evidence>
<dbReference type="InterPro" id="IPR019224">
    <property type="entry name" value="DUF2148"/>
</dbReference>
<evidence type="ECO:0000313" key="3">
    <source>
        <dbReference type="Proteomes" id="UP000237040"/>
    </source>
</evidence>
<feature type="domain" description="DUF2148" evidence="1">
    <location>
        <begin position="105"/>
        <end position="166"/>
    </location>
</feature>
<name>A0A2J6WDR8_9BACT</name>
<dbReference type="Pfam" id="PF09918">
    <property type="entry name" value="DUF2148"/>
    <property type="match status" value="1"/>
</dbReference>
<comment type="caution">
    <text evidence="2">The sequence shown here is derived from an EMBL/GenBank/DDBJ whole genome shotgun (WGS) entry which is preliminary data.</text>
</comment>
<evidence type="ECO:0000313" key="2">
    <source>
        <dbReference type="EMBL" id="PMP66853.1"/>
    </source>
</evidence>
<proteinExistence type="predicted"/>
<dbReference type="Proteomes" id="UP000237040">
    <property type="component" value="Unassembled WGS sequence"/>
</dbReference>
<dbReference type="PANTHER" id="PTHR40101:SF1">
    <property type="entry name" value="4FE-4S DOMAIN-CONTAINING PROTEIN"/>
    <property type="match status" value="1"/>
</dbReference>
<dbReference type="AlphaFoldDB" id="A0A2J6WDR8"/>
<organism evidence="2 3">
    <name type="scientific">Caldisericum exile</name>
    <dbReference type="NCBI Taxonomy" id="693075"/>
    <lineage>
        <taxon>Bacteria</taxon>
        <taxon>Pseudomonadati</taxon>
        <taxon>Caldisericota/Cryosericota group</taxon>
        <taxon>Caldisericota</taxon>
        <taxon>Caldisericia</taxon>
        <taxon>Caldisericales</taxon>
        <taxon>Caldisericaceae</taxon>
        <taxon>Caldisericum</taxon>
    </lineage>
</organism>
<accession>A0A2J6WDR8</accession>
<gene>
    <name evidence="2" type="ORF">C0189_04330</name>
</gene>